<dbReference type="InterPro" id="IPR052355">
    <property type="entry name" value="CENP-V-like"/>
</dbReference>
<keyword evidence="2" id="KW-0479">Metal-binding</keyword>
<dbReference type="GO" id="GO:0046872">
    <property type="term" value="F:metal ion binding"/>
    <property type="evidence" value="ECO:0007669"/>
    <property type="project" value="UniProtKB-KW"/>
</dbReference>
<reference evidence="5 6" key="1">
    <citation type="submission" date="2016-07" db="EMBL/GenBank/DDBJ databases">
        <title>Multiple horizontal gene transfer events from other fungi enriched the ability of initially mycotrophic Trichoderma (Ascomycota) to feed on dead plant biomass.</title>
        <authorList>
            <consortium name="DOE Joint Genome Institute"/>
            <person name="Aerts A."/>
            <person name="Atanasova L."/>
            <person name="Chenthamara K."/>
            <person name="Zhang J."/>
            <person name="Grujic M."/>
            <person name="Henrissat B."/>
            <person name="Kuo A."/>
            <person name="Salamov A."/>
            <person name="Lipzen A."/>
            <person name="Labutti K."/>
            <person name="Barry K."/>
            <person name="Miao Y."/>
            <person name="Rahimi M.J."/>
            <person name="Shen Q."/>
            <person name="Grigoriev I.V."/>
            <person name="Kubicek C.P."/>
            <person name="Druzhinina I.S."/>
        </authorList>
    </citation>
    <scope>NUCLEOTIDE SEQUENCE [LARGE SCALE GENOMIC DNA]</scope>
    <source>
        <strain evidence="5 6">CBS 433.97</strain>
    </source>
</reference>
<keyword evidence="3" id="KW-0862">Zinc</keyword>
<sequence>MAITQDIVYHGNCHCGRYCFQVSAPNITSAISCTCSLCTKKGYLWLVPAEGSFTVVRDEGCLTEYRTSTLADKFCNYCGSGVVGKHLSGSLQGQFLINIRTLREPYVNPFKLESTTSAFESKDEARVRGSFPRQSMETTANHLFSCNCGDVRAEFVGSVEAEELKEDNCSKCVRTAYIGIYPSKDAVRMYGRDRVFEYLTGGKFTGATYCKTCGVHVFSNIYGPPISVFDKLPAEKKERALAVYHKNMSIQPLNVRAMNDLDLDAIRSLIKREDEGTEGYNLDLP</sequence>
<dbReference type="Gene3D" id="2.170.150.70">
    <property type="match status" value="2"/>
</dbReference>
<dbReference type="SUPFAM" id="SSF51316">
    <property type="entry name" value="Mss4-like"/>
    <property type="match status" value="2"/>
</dbReference>
<evidence type="ECO:0000256" key="3">
    <source>
        <dbReference type="ARBA" id="ARBA00022833"/>
    </source>
</evidence>
<dbReference type="InterPro" id="IPR006913">
    <property type="entry name" value="CENP-V/GFA"/>
</dbReference>
<evidence type="ECO:0000313" key="5">
    <source>
        <dbReference type="EMBL" id="PTB41854.1"/>
    </source>
</evidence>
<feature type="domain" description="CENP-V/GFA" evidence="4">
    <location>
        <begin position="142"/>
        <end position="281"/>
    </location>
</feature>
<evidence type="ECO:0000256" key="1">
    <source>
        <dbReference type="ARBA" id="ARBA00005495"/>
    </source>
</evidence>
<evidence type="ECO:0000259" key="4">
    <source>
        <dbReference type="PROSITE" id="PS51891"/>
    </source>
</evidence>
<dbReference type="AlphaFoldDB" id="A0A2T3ZAL5"/>
<gene>
    <name evidence="5" type="ORF">M441DRAFT_138850</name>
</gene>
<comment type="similarity">
    <text evidence="1">Belongs to the Gfa family.</text>
</comment>
<name>A0A2T3ZAL5_TRIA4</name>
<dbReference type="EMBL" id="KZ679261">
    <property type="protein sequence ID" value="PTB41854.1"/>
    <property type="molecule type" value="Genomic_DNA"/>
</dbReference>
<proteinExistence type="inferred from homology"/>
<dbReference type="PANTHER" id="PTHR28620:SF1">
    <property type="entry name" value="CENP-V_GFA DOMAIN-CONTAINING PROTEIN"/>
    <property type="match status" value="1"/>
</dbReference>
<dbReference type="GO" id="GO:0016846">
    <property type="term" value="F:carbon-sulfur lyase activity"/>
    <property type="evidence" value="ECO:0007669"/>
    <property type="project" value="InterPro"/>
</dbReference>
<dbReference type="PROSITE" id="PS51891">
    <property type="entry name" value="CENP_V_GFA"/>
    <property type="match status" value="2"/>
</dbReference>
<organism evidence="5 6">
    <name type="scientific">Trichoderma asperellum (strain ATCC 204424 / CBS 433.97 / NBRC 101777)</name>
    <dbReference type="NCBI Taxonomy" id="1042311"/>
    <lineage>
        <taxon>Eukaryota</taxon>
        <taxon>Fungi</taxon>
        <taxon>Dikarya</taxon>
        <taxon>Ascomycota</taxon>
        <taxon>Pezizomycotina</taxon>
        <taxon>Sordariomycetes</taxon>
        <taxon>Hypocreomycetidae</taxon>
        <taxon>Hypocreales</taxon>
        <taxon>Hypocreaceae</taxon>
        <taxon>Trichoderma</taxon>
    </lineage>
</organism>
<dbReference type="PANTHER" id="PTHR28620">
    <property type="entry name" value="CENTROMERE PROTEIN V"/>
    <property type="match status" value="1"/>
</dbReference>
<dbReference type="Proteomes" id="UP000240493">
    <property type="component" value="Unassembled WGS sequence"/>
</dbReference>
<evidence type="ECO:0000313" key="6">
    <source>
        <dbReference type="Proteomes" id="UP000240493"/>
    </source>
</evidence>
<dbReference type="OrthoDB" id="2993351at2759"/>
<feature type="domain" description="CENP-V/GFA" evidence="4">
    <location>
        <begin position="9"/>
        <end position="120"/>
    </location>
</feature>
<keyword evidence="6" id="KW-1185">Reference proteome</keyword>
<dbReference type="InterPro" id="IPR011057">
    <property type="entry name" value="Mss4-like_sf"/>
</dbReference>
<protein>
    <recommendedName>
        <fullName evidence="4">CENP-V/GFA domain-containing protein</fullName>
    </recommendedName>
</protein>
<evidence type="ECO:0000256" key="2">
    <source>
        <dbReference type="ARBA" id="ARBA00022723"/>
    </source>
</evidence>
<accession>A0A2T3ZAL5</accession>